<name>A0A2N9XPT4_9NEIS</name>
<proteinExistence type="predicted"/>
<reference evidence="1 2" key="1">
    <citation type="journal article" date="2017" name="MBio">
        <title>Type VI secretion-mediated competition in the bee gut microbiome.</title>
        <authorList>
            <person name="Steele M.I."/>
            <person name="Kwong W.K."/>
            <person name="Powell J.E."/>
            <person name="Whiteley M."/>
            <person name="Moran N.A."/>
        </authorList>
    </citation>
    <scope>NUCLEOTIDE SEQUENCE [LARGE SCALE GENOMIC DNA]</scope>
    <source>
        <strain evidence="1 2">Occ4-2</strain>
    </source>
</reference>
<dbReference type="EMBL" id="MEIQ01000041">
    <property type="protein sequence ID" value="PIT50339.1"/>
    <property type="molecule type" value="Genomic_DNA"/>
</dbReference>
<accession>A0A2N9XPT4</accession>
<gene>
    <name evidence="1" type="ORF">BHC48_06370</name>
</gene>
<evidence type="ECO:0000313" key="1">
    <source>
        <dbReference type="EMBL" id="PIT50339.1"/>
    </source>
</evidence>
<comment type="caution">
    <text evidence="1">The sequence shown here is derived from an EMBL/GenBank/DDBJ whole genome shotgun (WGS) entry which is preliminary data.</text>
</comment>
<dbReference type="AlphaFoldDB" id="A0A2N9XPT4"/>
<organism evidence="1 2">
    <name type="scientific">Snodgrassella alvi</name>
    <dbReference type="NCBI Taxonomy" id="1196083"/>
    <lineage>
        <taxon>Bacteria</taxon>
        <taxon>Pseudomonadati</taxon>
        <taxon>Pseudomonadota</taxon>
        <taxon>Betaproteobacteria</taxon>
        <taxon>Neisseriales</taxon>
        <taxon>Neisseriaceae</taxon>
        <taxon>Snodgrassella</taxon>
    </lineage>
</organism>
<sequence>MQLKRSMIRLLFLMCFILAIAGAYIKYDQKSEYGLISGIAGYMINQECQRQLSKPLRIRGLGTIDLSDVRKQYCSCVAERTKHQLNIKDVAKMVDPQVRQQRVAVFFSSQAEACSLNIQHY</sequence>
<dbReference type="Proteomes" id="UP000231484">
    <property type="component" value="Unassembled WGS sequence"/>
</dbReference>
<evidence type="ECO:0000313" key="2">
    <source>
        <dbReference type="Proteomes" id="UP000231484"/>
    </source>
</evidence>
<protein>
    <submittedName>
        <fullName evidence="1">Uncharacterized protein</fullName>
    </submittedName>
</protein>